<proteinExistence type="predicted"/>
<reference evidence="4 5" key="1">
    <citation type="submission" date="2018-08" db="EMBL/GenBank/DDBJ databases">
        <title>A genome reference for cultivated species of the human gut microbiota.</title>
        <authorList>
            <person name="Zou Y."/>
            <person name="Xue W."/>
            <person name="Luo G."/>
        </authorList>
    </citation>
    <scope>NUCLEOTIDE SEQUENCE [LARGE SCALE GENOMIC DNA]</scope>
    <source>
        <strain evidence="4 5">AF38-11</strain>
    </source>
</reference>
<evidence type="ECO:0000313" key="5">
    <source>
        <dbReference type="Proteomes" id="UP000283672"/>
    </source>
</evidence>
<dbReference type="Proteomes" id="UP000283672">
    <property type="component" value="Unassembled WGS sequence"/>
</dbReference>
<feature type="chain" id="PRO_5041738003" description="DUF5723 domain-containing protein" evidence="2">
    <location>
        <begin position="24"/>
        <end position="265"/>
    </location>
</feature>
<evidence type="ECO:0000313" key="4">
    <source>
        <dbReference type="EMBL" id="RHL33417.1"/>
    </source>
</evidence>
<accession>A0AA92V885</accession>
<keyword evidence="2" id="KW-0732">Signal</keyword>
<feature type="region of interest" description="Disordered" evidence="1">
    <location>
        <begin position="245"/>
        <end position="265"/>
    </location>
</feature>
<comment type="caution">
    <text evidence="4">The sequence shown here is derived from an EMBL/GenBank/DDBJ whole genome shotgun (WGS) entry which is preliminary data.</text>
</comment>
<gene>
    <name evidence="4" type="ORF">DW026_14325</name>
</gene>
<dbReference type="AlphaFoldDB" id="A0AA92V885"/>
<dbReference type="Pfam" id="PF18990">
    <property type="entry name" value="DUF5723"/>
    <property type="match status" value="1"/>
</dbReference>
<evidence type="ECO:0000259" key="3">
    <source>
        <dbReference type="Pfam" id="PF18990"/>
    </source>
</evidence>
<feature type="domain" description="DUF5723" evidence="3">
    <location>
        <begin position="43"/>
        <end position="248"/>
    </location>
</feature>
<evidence type="ECO:0000256" key="1">
    <source>
        <dbReference type="SAM" id="MobiDB-lite"/>
    </source>
</evidence>
<name>A0AA92V885_9BACT</name>
<feature type="compositionally biased region" description="Basic and acidic residues" evidence="1">
    <location>
        <begin position="245"/>
        <end position="259"/>
    </location>
</feature>
<dbReference type="InterPro" id="IPR043781">
    <property type="entry name" value="DUF5723"/>
</dbReference>
<evidence type="ECO:0000256" key="2">
    <source>
        <dbReference type="SAM" id="SignalP"/>
    </source>
</evidence>
<organism evidence="4 5">
    <name type="scientific">Segatella copri</name>
    <dbReference type="NCBI Taxonomy" id="165179"/>
    <lineage>
        <taxon>Bacteria</taxon>
        <taxon>Pseudomonadati</taxon>
        <taxon>Bacteroidota</taxon>
        <taxon>Bacteroidia</taxon>
        <taxon>Bacteroidales</taxon>
        <taxon>Prevotellaceae</taxon>
        <taxon>Segatella</taxon>
    </lineage>
</organism>
<protein>
    <recommendedName>
        <fullName evidence="3">DUF5723 domain-containing protein</fullName>
    </recommendedName>
</protein>
<feature type="signal peptide" evidence="2">
    <location>
        <begin position="1"/>
        <end position="23"/>
    </location>
</feature>
<dbReference type="EMBL" id="QROP01000062">
    <property type="protein sequence ID" value="RHL33417.1"/>
    <property type="molecule type" value="Genomic_DNA"/>
</dbReference>
<sequence>MMNKIYKHVLAASLLMMSGTAMAQTLNSAYFTDDYKFRHDMNPAFENKQNYITIPALGNINVNLQGNFGYQDIVLNNPMYGLEAGAKKMTSFMNPYISADEALKGFSKSNNRIQGDVGISILSAGFKGFGGYNTIEVNAKASFGASLPYELFEFAKNTGNQNYEIGDVSMMARSYAELALGHSHQINKKLRIGAKLKFLFGVADGDVRLENLRADLSGTDKWIVSGKANAQVSMKGFTYKTSRDEYNNPEKGEYEKIDDVDVDGA</sequence>